<reference evidence="1" key="1">
    <citation type="journal article" date="2015" name="Nature">
        <title>Complex archaea that bridge the gap between prokaryotes and eukaryotes.</title>
        <authorList>
            <person name="Spang A."/>
            <person name="Saw J.H."/>
            <person name="Jorgensen S.L."/>
            <person name="Zaremba-Niedzwiedzka K."/>
            <person name="Martijn J."/>
            <person name="Lind A.E."/>
            <person name="van Eijk R."/>
            <person name="Schleper C."/>
            <person name="Guy L."/>
            <person name="Ettema T.J."/>
        </authorList>
    </citation>
    <scope>NUCLEOTIDE SEQUENCE</scope>
</reference>
<gene>
    <name evidence="1" type="ORF">LCGC14_1533420</name>
</gene>
<name>A0A0F9IVC1_9ZZZZ</name>
<evidence type="ECO:0000313" key="1">
    <source>
        <dbReference type="EMBL" id="KKM61264.1"/>
    </source>
</evidence>
<protein>
    <submittedName>
        <fullName evidence="1">Uncharacterized protein</fullName>
    </submittedName>
</protein>
<accession>A0A0F9IVC1</accession>
<dbReference type="AlphaFoldDB" id="A0A0F9IVC1"/>
<proteinExistence type="predicted"/>
<sequence length="224" mass="27177">MINRKFLQNWIPIYKNESEIEYEDILKKIQENDLYIDWAIFKRIYDWKASRSKKYIVEKNKELYLSAFKEIYDLKDEEKIYFFKETKHRKKLPGILEPVASTILHFIYPNKFPIRDVRTVGTLTDKGLLRKRKISYKDYKTEIFKIYNNCKREFSLRKIDRALFTNSEEKELLSRVLRGKNVITDIAIHLKNPQERRLELIMDLENSFKANLVKLDNLKKEITR</sequence>
<comment type="caution">
    <text evidence="1">The sequence shown here is derived from an EMBL/GenBank/DDBJ whole genome shotgun (WGS) entry which is preliminary data.</text>
</comment>
<dbReference type="EMBL" id="LAZR01011515">
    <property type="protein sequence ID" value="KKM61264.1"/>
    <property type="molecule type" value="Genomic_DNA"/>
</dbReference>
<organism evidence="1">
    <name type="scientific">marine sediment metagenome</name>
    <dbReference type="NCBI Taxonomy" id="412755"/>
    <lineage>
        <taxon>unclassified sequences</taxon>
        <taxon>metagenomes</taxon>
        <taxon>ecological metagenomes</taxon>
    </lineage>
</organism>